<evidence type="ECO:0000256" key="2">
    <source>
        <dbReference type="ARBA" id="ARBA00004434"/>
    </source>
</evidence>
<protein>
    <recommendedName>
        <fullName evidence="5">NADH dehydrogenase [ubiquinone] 1 beta subcomplex subunit 5, mitochondrial</fullName>
    </recommendedName>
    <alternativeName>
        <fullName evidence="16">Complex I-SGDH</fullName>
    </alternativeName>
    <alternativeName>
        <fullName evidence="15">NADH-ubiquinone oxidoreductase SGDH subunit</fullName>
    </alternativeName>
</protein>
<dbReference type="PANTHER" id="PTHR13178:SF0">
    <property type="entry name" value="NADH DEHYDROGENASE [UBIQUINONE] 1 BETA SUBCOMPLEX SUBUNIT 5, MITOCHONDRIAL"/>
    <property type="match status" value="1"/>
</dbReference>
<comment type="subunit">
    <text evidence="4">Complex I is composed of 45 different subunits.</text>
</comment>
<evidence type="ECO:0000256" key="8">
    <source>
        <dbReference type="ARBA" id="ARBA00022692"/>
    </source>
</evidence>
<evidence type="ECO:0000256" key="13">
    <source>
        <dbReference type="ARBA" id="ARBA00023128"/>
    </source>
</evidence>
<comment type="caution">
    <text evidence="19">The sequence shown here is derived from an EMBL/GenBank/DDBJ whole genome shotgun (WGS) entry which is preliminary data.</text>
</comment>
<keyword evidence="9" id="KW-0999">Mitochondrion inner membrane</keyword>
<dbReference type="GO" id="GO:0005743">
    <property type="term" value="C:mitochondrial inner membrane"/>
    <property type="evidence" value="ECO:0007669"/>
    <property type="project" value="UniProtKB-SubCell"/>
</dbReference>
<dbReference type="PANTHER" id="PTHR13178">
    <property type="entry name" value="NADH-UBIQUINONE OXIDOREDUCTASE SGDH SUBUNIT"/>
    <property type="match status" value="1"/>
</dbReference>
<evidence type="ECO:0000256" key="6">
    <source>
        <dbReference type="ARBA" id="ARBA00022448"/>
    </source>
</evidence>
<sequence>MVSWSTLRPILSKLISKTSRNGVLQRQMSDHRTFPYAPTRFQWLKFKDLMHLYISLGVIPLGLVTLYCNVFIGPATLSEIPEDYEPKHWEYYRHPISRFLARYILPCPQQEYEKYLHHIFEEEEKKRIRALESQVKQKMKERQDYQAYYYRPVLGKYHRVSKETADYIDSIKGD</sequence>
<dbReference type="InterPro" id="IPR019173">
    <property type="entry name" value="NADH_UbQ_OxRdtase_B5_su"/>
</dbReference>
<dbReference type="Proteomes" id="UP001458880">
    <property type="component" value="Unassembled WGS sequence"/>
</dbReference>
<keyword evidence="12 18" id="KW-1133">Transmembrane helix</keyword>
<evidence type="ECO:0000256" key="10">
    <source>
        <dbReference type="ARBA" id="ARBA00022946"/>
    </source>
</evidence>
<evidence type="ECO:0000256" key="12">
    <source>
        <dbReference type="ARBA" id="ARBA00022989"/>
    </source>
</evidence>
<keyword evidence="10" id="KW-0809">Transit peptide</keyword>
<keyword evidence="17" id="KW-0175">Coiled coil</keyword>
<accession>A0AAW1MYC1</accession>
<keyword evidence="14 18" id="KW-0472">Membrane</keyword>
<evidence type="ECO:0000256" key="14">
    <source>
        <dbReference type="ARBA" id="ARBA00023136"/>
    </source>
</evidence>
<reference evidence="19 20" key="1">
    <citation type="journal article" date="2024" name="BMC Genomics">
        <title>De novo assembly and annotation of Popillia japonica's genome with initial clues to its potential as an invasive pest.</title>
        <authorList>
            <person name="Cucini C."/>
            <person name="Boschi S."/>
            <person name="Funari R."/>
            <person name="Cardaioli E."/>
            <person name="Iannotti N."/>
            <person name="Marturano G."/>
            <person name="Paoli F."/>
            <person name="Bruttini M."/>
            <person name="Carapelli A."/>
            <person name="Frati F."/>
            <person name="Nardi F."/>
        </authorList>
    </citation>
    <scope>NUCLEOTIDE SEQUENCE [LARGE SCALE GENOMIC DNA]</scope>
    <source>
        <strain evidence="19">DMR45628</strain>
    </source>
</reference>
<evidence type="ECO:0000256" key="1">
    <source>
        <dbReference type="ARBA" id="ARBA00003195"/>
    </source>
</evidence>
<dbReference type="EMBL" id="JASPKY010000029">
    <property type="protein sequence ID" value="KAK9751312.1"/>
    <property type="molecule type" value="Genomic_DNA"/>
</dbReference>
<evidence type="ECO:0000256" key="5">
    <source>
        <dbReference type="ARBA" id="ARBA00015175"/>
    </source>
</evidence>
<keyword evidence="7" id="KW-0679">Respiratory chain</keyword>
<evidence type="ECO:0000256" key="4">
    <source>
        <dbReference type="ARBA" id="ARBA00011533"/>
    </source>
</evidence>
<dbReference type="Pfam" id="PF09781">
    <property type="entry name" value="NDUF_B5"/>
    <property type="match status" value="1"/>
</dbReference>
<evidence type="ECO:0000256" key="15">
    <source>
        <dbReference type="ARBA" id="ARBA00032395"/>
    </source>
</evidence>
<evidence type="ECO:0000256" key="11">
    <source>
        <dbReference type="ARBA" id="ARBA00022982"/>
    </source>
</evidence>
<proteinExistence type="inferred from homology"/>
<dbReference type="AlphaFoldDB" id="A0AAW1MYC1"/>
<evidence type="ECO:0000256" key="9">
    <source>
        <dbReference type="ARBA" id="ARBA00022792"/>
    </source>
</evidence>
<keyword evidence="6" id="KW-0813">Transport</keyword>
<evidence type="ECO:0000256" key="7">
    <source>
        <dbReference type="ARBA" id="ARBA00022660"/>
    </source>
</evidence>
<comment type="subcellular location">
    <subcellularLocation>
        <location evidence="2">Mitochondrion inner membrane</location>
        <topology evidence="2">Single-pass membrane protein</topology>
    </subcellularLocation>
</comment>
<evidence type="ECO:0000256" key="18">
    <source>
        <dbReference type="SAM" id="Phobius"/>
    </source>
</evidence>
<evidence type="ECO:0000256" key="17">
    <source>
        <dbReference type="SAM" id="Coils"/>
    </source>
</evidence>
<keyword evidence="11" id="KW-0249">Electron transport</keyword>
<comment type="function">
    <text evidence="1">Accessory subunit of the mitochondrial membrane respiratory chain NADH dehydrogenase (Complex I), that is believed not to be involved in catalysis. Complex I functions in the transfer of electrons from NADH to the respiratory chain. The immediate electron acceptor for the enzyme is believed to be ubiquinone.</text>
</comment>
<name>A0AAW1MYC1_POPJA</name>
<keyword evidence="13" id="KW-0496">Mitochondrion</keyword>
<feature type="coiled-coil region" evidence="17">
    <location>
        <begin position="121"/>
        <end position="148"/>
    </location>
</feature>
<feature type="transmembrane region" description="Helical" evidence="18">
    <location>
        <begin position="50"/>
        <end position="72"/>
    </location>
</feature>
<evidence type="ECO:0000256" key="3">
    <source>
        <dbReference type="ARBA" id="ARBA00007152"/>
    </source>
</evidence>
<organism evidence="19 20">
    <name type="scientific">Popillia japonica</name>
    <name type="common">Japanese beetle</name>
    <dbReference type="NCBI Taxonomy" id="7064"/>
    <lineage>
        <taxon>Eukaryota</taxon>
        <taxon>Metazoa</taxon>
        <taxon>Ecdysozoa</taxon>
        <taxon>Arthropoda</taxon>
        <taxon>Hexapoda</taxon>
        <taxon>Insecta</taxon>
        <taxon>Pterygota</taxon>
        <taxon>Neoptera</taxon>
        <taxon>Endopterygota</taxon>
        <taxon>Coleoptera</taxon>
        <taxon>Polyphaga</taxon>
        <taxon>Scarabaeiformia</taxon>
        <taxon>Scarabaeidae</taxon>
        <taxon>Rutelinae</taxon>
        <taxon>Popillia</taxon>
    </lineage>
</organism>
<evidence type="ECO:0000313" key="20">
    <source>
        <dbReference type="Proteomes" id="UP001458880"/>
    </source>
</evidence>
<evidence type="ECO:0000313" key="19">
    <source>
        <dbReference type="EMBL" id="KAK9751312.1"/>
    </source>
</evidence>
<gene>
    <name evidence="19" type="ORF">QE152_g5079</name>
</gene>
<keyword evidence="8 18" id="KW-0812">Transmembrane</keyword>
<keyword evidence="20" id="KW-1185">Reference proteome</keyword>
<comment type="similarity">
    <text evidence="3">Belongs to the complex I NDUFB5 subunit family.</text>
</comment>
<evidence type="ECO:0000256" key="16">
    <source>
        <dbReference type="ARBA" id="ARBA00032550"/>
    </source>
</evidence>